<keyword evidence="3" id="KW-0349">Heme</keyword>
<dbReference type="PANTHER" id="PTHR35703:SF2">
    <property type="entry name" value="HEME OXYGENASE 1, CHLOROPLASTIC-RELATED"/>
    <property type="match status" value="1"/>
</dbReference>
<evidence type="ECO:0000256" key="3">
    <source>
        <dbReference type="ARBA" id="ARBA00022617"/>
    </source>
</evidence>
<accession>D8RZX5</accession>
<dbReference type="OrthoDB" id="15304at2759"/>
<keyword evidence="4" id="KW-0479">Metal-binding</keyword>
<evidence type="ECO:0000256" key="7">
    <source>
        <dbReference type="SAM" id="MobiDB-lite"/>
    </source>
</evidence>
<dbReference type="InterPro" id="IPR002051">
    <property type="entry name" value="Haem_Oase"/>
</dbReference>
<dbReference type="InterPro" id="IPR016951">
    <property type="entry name" value="Haem_Oase_decyc_pln"/>
</dbReference>
<evidence type="ECO:0000313" key="8">
    <source>
        <dbReference type="EMBL" id="EFJ22374.1"/>
    </source>
</evidence>
<evidence type="ECO:0000256" key="4">
    <source>
        <dbReference type="ARBA" id="ARBA00022723"/>
    </source>
</evidence>
<keyword evidence="5" id="KW-0560">Oxidoreductase</keyword>
<dbReference type="GO" id="GO:0006788">
    <property type="term" value="P:heme oxidation"/>
    <property type="evidence" value="ECO:0007669"/>
    <property type="project" value="InterPro"/>
</dbReference>
<dbReference type="EMBL" id="GL377596">
    <property type="protein sequence ID" value="EFJ22374.1"/>
    <property type="molecule type" value="Genomic_DNA"/>
</dbReference>
<sequence length="343" mass="38253">MAHIAISTLMPPTVKLKLVVTNSIPPKRGFGQSAPQKKEAATKKQQELKSVVKEVEKEVKHRKRRLHIDPEVAAKGKVDFVQVESWDGGENPEDLEKLKLKSFSPSASSFGNDLPFYEQLVKRIQLLESKGDIAVVQPRKLPPFEKWKFGEKKYVQYLVDQRAVYRALGSAIEICAAIEDSVAIFNDKLGLNRSSAIEADLTAMQKESSLSTLPEPNTQTLAYVKYIEQLANPSPGQSEEKSREKRLRLLAHIFGVNVSHLSTGMRIGAKAVECLPVLSERKAFSFYHVYPEGVKDPIKVLIAAFNQVGHLITAEDDREEVMQELPRAIQKASLLLSSLAVVE</sequence>
<dbReference type="HOGENOM" id="CLU_809865_0_0_1"/>
<organism evidence="9">
    <name type="scientific">Selaginella moellendorffii</name>
    <name type="common">Spikemoss</name>
    <dbReference type="NCBI Taxonomy" id="88036"/>
    <lineage>
        <taxon>Eukaryota</taxon>
        <taxon>Viridiplantae</taxon>
        <taxon>Streptophyta</taxon>
        <taxon>Embryophyta</taxon>
        <taxon>Tracheophyta</taxon>
        <taxon>Lycopodiopsida</taxon>
        <taxon>Selaginellales</taxon>
        <taxon>Selaginellaceae</taxon>
        <taxon>Selaginella</taxon>
    </lineage>
</organism>
<reference evidence="8 9" key="1">
    <citation type="journal article" date="2011" name="Science">
        <title>The Selaginella genome identifies genetic changes associated with the evolution of vascular plants.</title>
        <authorList>
            <person name="Banks J.A."/>
            <person name="Nishiyama T."/>
            <person name="Hasebe M."/>
            <person name="Bowman J.L."/>
            <person name="Gribskov M."/>
            <person name="dePamphilis C."/>
            <person name="Albert V.A."/>
            <person name="Aono N."/>
            <person name="Aoyama T."/>
            <person name="Ambrose B.A."/>
            <person name="Ashton N.W."/>
            <person name="Axtell M.J."/>
            <person name="Barker E."/>
            <person name="Barker M.S."/>
            <person name="Bennetzen J.L."/>
            <person name="Bonawitz N.D."/>
            <person name="Chapple C."/>
            <person name="Cheng C."/>
            <person name="Correa L.G."/>
            <person name="Dacre M."/>
            <person name="DeBarry J."/>
            <person name="Dreyer I."/>
            <person name="Elias M."/>
            <person name="Engstrom E.M."/>
            <person name="Estelle M."/>
            <person name="Feng L."/>
            <person name="Finet C."/>
            <person name="Floyd S.K."/>
            <person name="Frommer W.B."/>
            <person name="Fujita T."/>
            <person name="Gramzow L."/>
            <person name="Gutensohn M."/>
            <person name="Harholt J."/>
            <person name="Hattori M."/>
            <person name="Heyl A."/>
            <person name="Hirai T."/>
            <person name="Hiwatashi Y."/>
            <person name="Ishikawa M."/>
            <person name="Iwata M."/>
            <person name="Karol K.G."/>
            <person name="Koehler B."/>
            <person name="Kolukisaoglu U."/>
            <person name="Kubo M."/>
            <person name="Kurata T."/>
            <person name="Lalonde S."/>
            <person name="Li K."/>
            <person name="Li Y."/>
            <person name="Litt A."/>
            <person name="Lyons E."/>
            <person name="Manning G."/>
            <person name="Maruyama T."/>
            <person name="Michael T.P."/>
            <person name="Mikami K."/>
            <person name="Miyazaki S."/>
            <person name="Morinaga S."/>
            <person name="Murata T."/>
            <person name="Mueller-Roeber B."/>
            <person name="Nelson D.R."/>
            <person name="Obara M."/>
            <person name="Oguri Y."/>
            <person name="Olmstead R.G."/>
            <person name="Onodera N."/>
            <person name="Petersen B.L."/>
            <person name="Pils B."/>
            <person name="Prigge M."/>
            <person name="Rensing S.A."/>
            <person name="Riano-Pachon D.M."/>
            <person name="Roberts A.W."/>
            <person name="Sato Y."/>
            <person name="Scheller H.V."/>
            <person name="Schulz B."/>
            <person name="Schulz C."/>
            <person name="Shakirov E.V."/>
            <person name="Shibagaki N."/>
            <person name="Shinohara N."/>
            <person name="Shippen D.E."/>
            <person name="Soerensen I."/>
            <person name="Sotooka R."/>
            <person name="Sugimoto N."/>
            <person name="Sugita M."/>
            <person name="Sumikawa N."/>
            <person name="Tanurdzic M."/>
            <person name="Theissen G."/>
            <person name="Ulvskov P."/>
            <person name="Wakazuki S."/>
            <person name="Weng J.K."/>
            <person name="Willats W.W."/>
            <person name="Wipf D."/>
            <person name="Wolf P.G."/>
            <person name="Yang L."/>
            <person name="Zimmer A.D."/>
            <person name="Zhu Q."/>
            <person name="Mitros T."/>
            <person name="Hellsten U."/>
            <person name="Loque D."/>
            <person name="Otillar R."/>
            <person name="Salamov A."/>
            <person name="Schmutz J."/>
            <person name="Shapiro H."/>
            <person name="Lindquist E."/>
            <person name="Lucas S."/>
            <person name="Rokhsar D."/>
            <person name="Grigoriev I.V."/>
        </authorList>
    </citation>
    <scope>NUCLEOTIDE SEQUENCE [LARGE SCALE GENOMIC DNA]</scope>
</reference>
<dbReference type="GO" id="GO:0046872">
    <property type="term" value="F:metal ion binding"/>
    <property type="evidence" value="ECO:0007669"/>
    <property type="project" value="UniProtKB-KW"/>
</dbReference>
<feature type="compositionally biased region" description="Basic and acidic residues" evidence="7">
    <location>
        <begin position="36"/>
        <end position="48"/>
    </location>
</feature>
<name>D8RZX5_SELML</name>
<dbReference type="KEGG" id="smo:SELMODRAFT_443257"/>
<evidence type="ECO:0000313" key="9">
    <source>
        <dbReference type="Proteomes" id="UP000001514"/>
    </source>
</evidence>
<dbReference type="STRING" id="88036.D8RZX5"/>
<dbReference type="SUPFAM" id="SSF48613">
    <property type="entry name" value="Heme oxygenase-like"/>
    <property type="match status" value="1"/>
</dbReference>
<keyword evidence="9" id="KW-1185">Reference proteome</keyword>
<dbReference type="Gene3D" id="1.20.910.10">
    <property type="entry name" value="Heme oxygenase-like"/>
    <property type="match status" value="1"/>
</dbReference>
<evidence type="ECO:0000256" key="6">
    <source>
        <dbReference type="ARBA" id="ARBA00023004"/>
    </source>
</evidence>
<dbReference type="EC" id="1.14.14.18" evidence="2"/>
<comment type="similarity">
    <text evidence="1">Belongs to the heme oxygenase family.</text>
</comment>
<dbReference type="CDD" id="cd19165">
    <property type="entry name" value="HemeO"/>
    <property type="match status" value="1"/>
</dbReference>
<gene>
    <name evidence="8" type="ORF">SELMODRAFT_443257</name>
</gene>
<dbReference type="Gramene" id="EFJ22374">
    <property type="protein sequence ID" value="EFJ22374"/>
    <property type="gene ID" value="SELMODRAFT_443257"/>
</dbReference>
<dbReference type="PANTHER" id="PTHR35703">
    <property type="entry name" value="HEME OXYGENASE 1, CHLOROPLASTIC-RELATED"/>
    <property type="match status" value="1"/>
</dbReference>
<keyword evidence="6" id="KW-0408">Iron</keyword>
<dbReference type="InterPro" id="IPR016084">
    <property type="entry name" value="Haem_Oase-like_multi-hlx"/>
</dbReference>
<dbReference type="InParanoid" id="D8RZX5"/>
<feature type="region of interest" description="Disordered" evidence="7">
    <location>
        <begin position="27"/>
        <end position="48"/>
    </location>
</feature>
<evidence type="ECO:0000256" key="1">
    <source>
        <dbReference type="ARBA" id="ARBA00006134"/>
    </source>
</evidence>
<evidence type="ECO:0000256" key="5">
    <source>
        <dbReference type="ARBA" id="ARBA00023002"/>
    </source>
</evidence>
<dbReference type="eggNOG" id="ENOG502S3PK">
    <property type="taxonomic scope" value="Eukaryota"/>
</dbReference>
<dbReference type="GO" id="GO:0004392">
    <property type="term" value="F:heme oxygenase (decyclizing) activity"/>
    <property type="evidence" value="ECO:0007669"/>
    <property type="project" value="UniProtKB-EC"/>
</dbReference>
<dbReference type="AlphaFoldDB" id="D8RZX5"/>
<proteinExistence type="inferred from homology"/>
<dbReference type="Proteomes" id="UP000001514">
    <property type="component" value="Unassembled WGS sequence"/>
</dbReference>
<protein>
    <recommendedName>
        <fullName evidence="2">heme oxygenase (biliverdin-producing)</fullName>
        <ecNumber evidence="2">1.14.14.18</ecNumber>
    </recommendedName>
</protein>
<evidence type="ECO:0000256" key="2">
    <source>
        <dbReference type="ARBA" id="ARBA00012360"/>
    </source>
</evidence>